<dbReference type="AlphaFoldDB" id="A0A1C0A7R6"/>
<gene>
    <name evidence="3" type="ORF">U472_09755</name>
</gene>
<protein>
    <submittedName>
        <fullName evidence="3">Transcriptional regulator</fullName>
    </submittedName>
</protein>
<dbReference type="EMBL" id="LWDV01000009">
    <property type="protein sequence ID" value="OCL26286.1"/>
    <property type="molecule type" value="Genomic_DNA"/>
</dbReference>
<keyword evidence="1" id="KW-0238">DNA-binding</keyword>
<organism evidence="3 4">
    <name type="scientific">Orenia metallireducens</name>
    <dbReference type="NCBI Taxonomy" id="1413210"/>
    <lineage>
        <taxon>Bacteria</taxon>
        <taxon>Bacillati</taxon>
        <taxon>Bacillota</taxon>
        <taxon>Clostridia</taxon>
        <taxon>Halanaerobiales</taxon>
        <taxon>Halobacteroidaceae</taxon>
        <taxon>Orenia</taxon>
    </lineage>
</organism>
<reference evidence="3 4" key="2">
    <citation type="submission" date="2016-08" db="EMBL/GenBank/DDBJ databases">
        <title>Orenia metallireducens sp. nov. strain Z6, a Novel Metal-reducing Firmicute from the Deep Subsurface.</title>
        <authorList>
            <person name="Maxim B.I."/>
            <person name="Kenneth K."/>
            <person name="Flynn T.M."/>
            <person name="Oloughlin E.J."/>
            <person name="Locke R.A."/>
            <person name="Weber J.R."/>
            <person name="Egan S.M."/>
            <person name="Mackie R.I."/>
            <person name="Cann I.K."/>
        </authorList>
    </citation>
    <scope>NUCLEOTIDE SEQUENCE [LARGE SCALE GENOMIC DNA]</scope>
    <source>
        <strain evidence="3 4">Z6</strain>
    </source>
</reference>
<dbReference type="Proteomes" id="UP000093514">
    <property type="component" value="Unassembled WGS sequence"/>
</dbReference>
<proteinExistence type="predicted"/>
<evidence type="ECO:0000313" key="4">
    <source>
        <dbReference type="Proteomes" id="UP000093514"/>
    </source>
</evidence>
<dbReference type="OrthoDB" id="48775at2"/>
<dbReference type="PANTHER" id="PTHR46558">
    <property type="entry name" value="TRACRIPTIONAL REGULATORY PROTEIN-RELATED-RELATED"/>
    <property type="match status" value="1"/>
</dbReference>
<comment type="caution">
    <text evidence="3">The sequence shown here is derived from an EMBL/GenBank/DDBJ whole genome shotgun (WGS) entry which is preliminary data.</text>
</comment>
<dbReference type="SMART" id="SM00530">
    <property type="entry name" value="HTH_XRE"/>
    <property type="match status" value="1"/>
</dbReference>
<evidence type="ECO:0000313" key="3">
    <source>
        <dbReference type="EMBL" id="OCL26286.1"/>
    </source>
</evidence>
<evidence type="ECO:0000256" key="1">
    <source>
        <dbReference type="ARBA" id="ARBA00023125"/>
    </source>
</evidence>
<dbReference type="InterPro" id="IPR001387">
    <property type="entry name" value="Cro/C1-type_HTH"/>
</dbReference>
<sequence length="76" mass="9037">MREELKKLRKEKDMTQEQIAKKVGIHRTHYTNIERGHANPSIKVMIEIKKVLKTQRDDIFLIKNVENIHEKSLEVS</sequence>
<evidence type="ECO:0000259" key="2">
    <source>
        <dbReference type="PROSITE" id="PS50943"/>
    </source>
</evidence>
<dbReference type="CDD" id="cd00093">
    <property type="entry name" value="HTH_XRE"/>
    <property type="match status" value="1"/>
</dbReference>
<dbReference type="GO" id="GO:0003677">
    <property type="term" value="F:DNA binding"/>
    <property type="evidence" value="ECO:0007669"/>
    <property type="project" value="UniProtKB-KW"/>
</dbReference>
<dbReference type="InterPro" id="IPR010982">
    <property type="entry name" value="Lambda_DNA-bd_dom_sf"/>
</dbReference>
<dbReference type="SUPFAM" id="SSF47413">
    <property type="entry name" value="lambda repressor-like DNA-binding domains"/>
    <property type="match status" value="1"/>
</dbReference>
<reference evidence="4" key="1">
    <citation type="submission" date="2016-07" db="EMBL/GenBank/DDBJ databases">
        <authorList>
            <person name="Florea S."/>
            <person name="Webb J.S."/>
            <person name="Jaromczyk J."/>
            <person name="Schardl C.L."/>
        </authorList>
    </citation>
    <scope>NUCLEOTIDE SEQUENCE [LARGE SCALE GENOMIC DNA]</scope>
    <source>
        <strain evidence="4">Z6</strain>
    </source>
</reference>
<dbReference type="PANTHER" id="PTHR46558:SF4">
    <property type="entry name" value="DNA-BIDING PHAGE PROTEIN"/>
    <property type="match status" value="1"/>
</dbReference>
<accession>A0A1C0A7R6</accession>
<feature type="domain" description="HTH cro/C1-type" evidence="2">
    <location>
        <begin position="5"/>
        <end position="59"/>
    </location>
</feature>
<dbReference type="RefSeq" id="WP_068717952.1">
    <property type="nucleotide sequence ID" value="NZ_LWDV01000009.1"/>
</dbReference>
<dbReference type="Gene3D" id="1.10.260.40">
    <property type="entry name" value="lambda repressor-like DNA-binding domains"/>
    <property type="match status" value="1"/>
</dbReference>
<dbReference type="Pfam" id="PF01381">
    <property type="entry name" value="HTH_3"/>
    <property type="match status" value="1"/>
</dbReference>
<name>A0A1C0A7R6_9FIRM</name>
<keyword evidence="4" id="KW-1185">Reference proteome</keyword>
<dbReference type="PROSITE" id="PS50943">
    <property type="entry name" value="HTH_CROC1"/>
    <property type="match status" value="1"/>
</dbReference>